<keyword evidence="1" id="KW-0812">Transmembrane</keyword>
<reference evidence="2 3" key="1">
    <citation type="submission" date="2020-02" db="EMBL/GenBank/DDBJ databases">
        <title>Whole-genome analyses of novel actinobacteria.</title>
        <authorList>
            <person name="Sahin N."/>
        </authorList>
    </citation>
    <scope>NUCLEOTIDE SEQUENCE [LARGE SCALE GENOMIC DNA]</scope>
    <source>
        <strain evidence="2 3">A7024</strain>
    </source>
</reference>
<proteinExistence type="predicted"/>
<sequence length="83" mass="9484">MTRADQTEAQVRRLLHDPYAPIPPYLAERAMARGRRVLRRRRVARLVVWVLAAAVLIGFAVWVQIADPFAEPPSTTTPDFDSW</sequence>
<feature type="transmembrane region" description="Helical" evidence="1">
    <location>
        <begin position="43"/>
        <end position="65"/>
    </location>
</feature>
<organism evidence="2 3">
    <name type="scientific">Streptomyces coryli</name>
    <dbReference type="NCBI Taxonomy" id="1128680"/>
    <lineage>
        <taxon>Bacteria</taxon>
        <taxon>Bacillati</taxon>
        <taxon>Actinomycetota</taxon>
        <taxon>Actinomycetes</taxon>
        <taxon>Kitasatosporales</taxon>
        <taxon>Streptomycetaceae</taxon>
        <taxon>Streptomyces</taxon>
    </lineage>
</organism>
<evidence type="ECO:0000256" key="1">
    <source>
        <dbReference type="SAM" id="Phobius"/>
    </source>
</evidence>
<keyword evidence="3" id="KW-1185">Reference proteome</keyword>
<evidence type="ECO:0000313" key="2">
    <source>
        <dbReference type="EMBL" id="NGN63757.1"/>
    </source>
</evidence>
<accession>A0A6G4TXI6</accession>
<keyword evidence="1" id="KW-0472">Membrane</keyword>
<comment type="caution">
    <text evidence="2">The sequence shown here is derived from an EMBL/GenBank/DDBJ whole genome shotgun (WGS) entry which is preliminary data.</text>
</comment>
<protein>
    <submittedName>
        <fullName evidence="2">Uncharacterized protein</fullName>
    </submittedName>
</protein>
<keyword evidence="1" id="KW-1133">Transmembrane helix</keyword>
<name>A0A6G4TXI6_9ACTN</name>
<dbReference type="AlphaFoldDB" id="A0A6G4TXI6"/>
<dbReference type="EMBL" id="JAAKZV010000020">
    <property type="protein sequence ID" value="NGN63757.1"/>
    <property type="molecule type" value="Genomic_DNA"/>
</dbReference>
<gene>
    <name evidence="2" type="ORF">G5C51_07520</name>
</gene>
<evidence type="ECO:0000313" key="3">
    <source>
        <dbReference type="Proteomes" id="UP000481583"/>
    </source>
</evidence>
<dbReference type="RefSeq" id="WP_165233745.1">
    <property type="nucleotide sequence ID" value="NZ_JAAKZV010000020.1"/>
</dbReference>
<dbReference type="Proteomes" id="UP000481583">
    <property type="component" value="Unassembled WGS sequence"/>
</dbReference>